<dbReference type="NCBIfam" id="NF038012">
    <property type="entry name" value="DMT_1"/>
    <property type="match status" value="1"/>
</dbReference>
<dbReference type="Proteomes" id="UP000253318">
    <property type="component" value="Unassembled WGS sequence"/>
</dbReference>
<accession>A0A368T987</accession>
<feature type="transmembrane region" description="Helical" evidence="2">
    <location>
        <begin position="192"/>
        <end position="210"/>
    </location>
</feature>
<dbReference type="InterPro" id="IPR037185">
    <property type="entry name" value="EmrE-like"/>
</dbReference>
<dbReference type="SUPFAM" id="SSF103481">
    <property type="entry name" value="Multidrug resistance efflux transporter EmrE"/>
    <property type="match status" value="1"/>
</dbReference>
<evidence type="ECO:0000313" key="5">
    <source>
        <dbReference type="Proteomes" id="UP000253318"/>
    </source>
</evidence>
<dbReference type="PANTHER" id="PTHR40761:SF1">
    <property type="entry name" value="CONSERVED INTEGRAL MEMBRANE ALANINE VALINE AND LEUCINE RICH PROTEIN-RELATED"/>
    <property type="match status" value="1"/>
</dbReference>
<dbReference type="PANTHER" id="PTHR40761">
    <property type="entry name" value="CONSERVED INTEGRAL MEMBRANE ALANINE VALINE AND LEUCINE RICH PROTEIN-RELATED"/>
    <property type="match status" value="1"/>
</dbReference>
<feature type="chain" id="PRO_5038949373" description="Magnesium transporter" evidence="3">
    <location>
        <begin position="20"/>
        <end position="313"/>
    </location>
</feature>
<gene>
    <name evidence="4" type="ORF">DEF24_05210</name>
</gene>
<evidence type="ECO:0000313" key="4">
    <source>
        <dbReference type="EMBL" id="RCV61018.1"/>
    </source>
</evidence>
<keyword evidence="2" id="KW-1133">Transmembrane helix</keyword>
<name>A0A368T987_9ACTN</name>
<keyword evidence="2" id="KW-0812">Transmembrane</keyword>
<reference evidence="4 5" key="1">
    <citation type="submission" date="2018-04" db="EMBL/GenBank/DDBJ databases">
        <title>Novel actinobacteria from marine sediment.</title>
        <authorList>
            <person name="Ng Z.Y."/>
            <person name="Tan G.Y.A."/>
        </authorList>
    </citation>
    <scope>NUCLEOTIDE SEQUENCE [LARGE SCALE GENOMIC DNA]</scope>
    <source>
        <strain evidence="4 5">TPS81</strain>
    </source>
</reference>
<protein>
    <recommendedName>
        <fullName evidence="6">Magnesium transporter</fullName>
    </recommendedName>
</protein>
<evidence type="ECO:0000256" key="2">
    <source>
        <dbReference type="SAM" id="Phobius"/>
    </source>
</evidence>
<feature type="transmembrane region" description="Helical" evidence="2">
    <location>
        <begin position="73"/>
        <end position="92"/>
    </location>
</feature>
<feature type="transmembrane region" description="Helical" evidence="2">
    <location>
        <begin position="253"/>
        <end position="272"/>
    </location>
</feature>
<dbReference type="OrthoDB" id="4571836at2"/>
<keyword evidence="2" id="KW-0472">Membrane</keyword>
<sequence>MTWAIAVAVAGALAFAAGAALQQRAAVHVSPGAGQVGMLVRLSRDPVWLAGTVLSGCGLAGHMLALAHAPLMIVQPVNVSGLLFAVLISALVHRRRPRAAQIWGAAAITVGLVALLCVLPMPAEDPRLDGGEPVGLPLIALAVMLACVWLSRYTSGAARALALAVAGGVGYAVLSALARVIGVGALDHPAGVLRPLTLVAVVVGLLGALIIQNAYRTEHFTLAYATLLICDPLASVVIGVLCLGEPLPSHPGAATVAALAGLLIAVGTAVLARHSRPHGALPATAPAPDERPHGTPDPAPADPDPRDQEPARS</sequence>
<dbReference type="RefSeq" id="WP_114396787.1">
    <property type="nucleotide sequence ID" value="NZ_QEIM01000018.1"/>
</dbReference>
<dbReference type="AlphaFoldDB" id="A0A368T987"/>
<organism evidence="4 5">
    <name type="scientific">Marinitenerispora sediminis</name>
    <dbReference type="NCBI Taxonomy" id="1931232"/>
    <lineage>
        <taxon>Bacteria</taxon>
        <taxon>Bacillati</taxon>
        <taxon>Actinomycetota</taxon>
        <taxon>Actinomycetes</taxon>
        <taxon>Streptosporangiales</taxon>
        <taxon>Nocardiopsidaceae</taxon>
        <taxon>Marinitenerispora</taxon>
    </lineage>
</organism>
<feature type="transmembrane region" description="Helical" evidence="2">
    <location>
        <begin position="222"/>
        <end position="241"/>
    </location>
</feature>
<evidence type="ECO:0000256" key="3">
    <source>
        <dbReference type="SAM" id="SignalP"/>
    </source>
</evidence>
<evidence type="ECO:0000256" key="1">
    <source>
        <dbReference type="SAM" id="MobiDB-lite"/>
    </source>
</evidence>
<feature type="region of interest" description="Disordered" evidence="1">
    <location>
        <begin position="276"/>
        <end position="313"/>
    </location>
</feature>
<feature type="transmembrane region" description="Helical" evidence="2">
    <location>
        <begin position="134"/>
        <end position="153"/>
    </location>
</feature>
<feature type="transmembrane region" description="Helical" evidence="2">
    <location>
        <begin position="160"/>
        <end position="186"/>
    </location>
</feature>
<feature type="signal peptide" evidence="3">
    <location>
        <begin position="1"/>
        <end position="19"/>
    </location>
</feature>
<keyword evidence="5" id="KW-1185">Reference proteome</keyword>
<evidence type="ECO:0008006" key="6">
    <source>
        <dbReference type="Google" id="ProtNLM"/>
    </source>
</evidence>
<feature type="compositionally biased region" description="Basic and acidic residues" evidence="1">
    <location>
        <begin position="303"/>
        <end position="313"/>
    </location>
</feature>
<comment type="caution">
    <text evidence="4">The sequence shown here is derived from an EMBL/GenBank/DDBJ whole genome shotgun (WGS) entry which is preliminary data.</text>
</comment>
<dbReference type="EMBL" id="QEIN01000026">
    <property type="protein sequence ID" value="RCV61018.1"/>
    <property type="molecule type" value="Genomic_DNA"/>
</dbReference>
<feature type="transmembrane region" description="Helical" evidence="2">
    <location>
        <begin position="99"/>
        <end position="122"/>
    </location>
</feature>
<proteinExistence type="predicted"/>
<keyword evidence="3" id="KW-0732">Signal</keyword>